<protein>
    <submittedName>
        <fullName evidence="2">Uncharacterized protein</fullName>
    </submittedName>
</protein>
<comment type="caution">
    <text evidence="2">The sequence shown here is derived from an EMBL/GenBank/DDBJ whole genome shotgun (WGS) entry which is preliminary data.</text>
</comment>
<sequence length="112" mass="12698">MDEIIGYAVVCIIIAGLFYALVKQVKETRSSEHIVGSPMFRKQMARKNIVMTAALFGILVFFTLNIVSGLYITSTLSNSFTNLATLISFFVYFFAKFAMKPKQGNLRRNLYH</sequence>
<keyword evidence="1" id="KW-0812">Transmembrane</keyword>
<proteinExistence type="predicted"/>
<keyword evidence="3" id="KW-1185">Reference proteome</keyword>
<dbReference type="AlphaFoldDB" id="K1LMZ1"/>
<evidence type="ECO:0000313" key="2">
    <source>
        <dbReference type="EMBL" id="EKB45569.1"/>
    </source>
</evidence>
<accession>K1LMZ1</accession>
<keyword evidence="1" id="KW-0472">Membrane</keyword>
<gene>
    <name evidence="2" type="ORF">B857_01520</name>
</gene>
<reference evidence="2 3" key="1">
    <citation type="journal article" date="2012" name="J. Bacteriol.">
        <title>Draft Genome Sequence of Bacillus isronensis Strain B3W22, Isolated from the Upper Atmosphere.</title>
        <authorList>
            <person name="Shivaji S."/>
            <person name="Ara S."/>
            <person name="Singh S.K."/>
            <person name="Bandi S."/>
            <person name="Singh A."/>
            <person name="Pinnaka A.K."/>
        </authorList>
    </citation>
    <scope>NUCLEOTIDE SEQUENCE [LARGE SCALE GENOMIC DNA]</scope>
    <source>
        <strain evidence="2 3">B3W22</strain>
    </source>
</reference>
<keyword evidence="1" id="KW-1133">Transmembrane helix</keyword>
<feature type="transmembrane region" description="Helical" evidence="1">
    <location>
        <begin position="6"/>
        <end position="22"/>
    </location>
</feature>
<name>K1LMZ1_9BACL</name>
<evidence type="ECO:0000256" key="1">
    <source>
        <dbReference type="SAM" id="Phobius"/>
    </source>
</evidence>
<feature type="transmembrane region" description="Helical" evidence="1">
    <location>
        <begin position="79"/>
        <end position="99"/>
    </location>
</feature>
<dbReference type="RefSeq" id="WP_008405329.1">
    <property type="nucleotide sequence ID" value="NZ_AMCK01000006.1"/>
</dbReference>
<dbReference type="Proteomes" id="UP000004738">
    <property type="component" value="Unassembled WGS sequence"/>
</dbReference>
<evidence type="ECO:0000313" key="3">
    <source>
        <dbReference type="Proteomes" id="UP000004738"/>
    </source>
</evidence>
<organism evidence="2 3">
    <name type="scientific">Solibacillus isronensis B3W22</name>
    <dbReference type="NCBI Taxonomy" id="1224748"/>
    <lineage>
        <taxon>Bacteria</taxon>
        <taxon>Bacillati</taxon>
        <taxon>Bacillota</taxon>
        <taxon>Bacilli</taxon>
        <taxon>Bacillales</taxon>
        <taxon>Caryophanaceae</taxon>
        <taxon>Solibacillus</taxon>
    </lineage>
</organism>
<dbReference type="EMBL" id="AMCK01000006">
    <property type="protein sequence ID" value="EKB45569.1"/>
    <property type="molecule type" value="Genomic_DNA"/>
</dbReference>
<feature type="transmembrane region" description="Helical" evidence="1">
    <location>
        <begin position="49"/>
        <end position="73"/>
    </location>
</feature>